<name>A0ABP7HRB1_9ACTN</name>
<dbReference type="EMBL" id="BAABAH010000001">
    <property type="protein sequence ID" value="GAA3802323.1"/>
    <property type="molecule type" value="Genomic_DNA"/>
</dbReference>
<comment type="caution">
    <text evidence="1">The sequence shown here is derived from an EMBL/GenBank/DDBJ whole genome shotgun (WGS) entry which is preliminary data.</text>
</comment>
<evidence type="ECO:0008006" key="3">
    <source>
        <dbReference type="Google" id="ProtNLM"/>
    </source>
</evidence>
<organism evidence="1 2">
    <name type="scientific">Nocardioides panacisoli</name>
    <dbReference type="NCBI Taxonomy" id="627624"/>
    <lineage>
        <taxon>Bacteria</taxon>
        <taxon>Bacillati</taxon>
        <taxon>Actinomycetota</taxon>
        <taxon>Actinomycetes</taxon>
        <taxon>Propionibacteriales</taxon>
        <taxon>Nocardioidaceae</taxon>
        <taxon>Nocardioides</taxon>
    </lineage>
</organism>
<keyword evidence="2" id="KW-1185">Reference proteome</keyword>
<sequence length="314" mass="35179">MLSGVTTLLTGPRWRRALALADEQGGVLARKQLYALGVTRSEVTAHLRARRWQRVTDQVVAVHTGPLPELGMQWAAVLQGGPRAMLDGASSLLASGLQRYDVDRIRVSVPKGARVRRTERFDIRETRRLRRTDRAPGGVPRTRVPVAAVRAALWAKSDRQATYLLTLVVQQGMARPEQIGHELLTVRRHKRRQLLAAVVNDLLGGVRSLGELDLMRELRRRGLPAPAQQVVRRGRDGRYYLDLYWPDLGVVVEVDGIHHTWVENVVGDALRQNSLALERDVVLRVPLLGLRLQPDEFYAQIEQALTDAAARRAA</sequence>
<accession>A0ABP7HRB1</accession>
<dbReference type="Proteomes" id="UP001501821">
    <property type="component" value="Unassembled WGS sequence"/>
</dbReference>
<proteinExistence type="predicted"/>
<gene>
    <name evidence="1" type="ORF">GCM10022242_01620</name>
</gene>
<protein>
    <recommendedName>
        <fullName evidence="3">DUF559 domain-containing protein</fullName>
    </recommendedName>
</protein>
<reference evidence="2" key="1">
    <citation type="journal article" date="2019" name="Int. J. Syst. Evol. Microbiol.">
        <title>The Global Catalogue of Microorganisms (GCM) 10K type strain sequencing project: providing services to taxonomists for standard genome sequencing and annotation.</title>
        <authorList>
            <consortium name="The Broad Institute Genomics Platform"/>
            <consortium name="The Broad Institute Genome Sequencing Center for Infectious Disease"/>
            <person name="Wu L."/>
            <person name="Ma J."/>
        </authorList>
    </citation>
    <scope>NUCLEOTIDE SEQUENCE [LARGE SCALE GENOMIC DNA]</scope>
    <source>
        <strain evidence="2">JCM 16953</strain>
    </source>
</reference>
<evidence type="ECO:0000313" key="1">
    <source>
        <dbReference type="EMBL" id="GAA3802323.1"/>
    </source>
</evidence>
<evidence type="ECO:0000313" key="2">
    <source>
        <dbReference type="Proteomes" id="UP001501821"/>
    </source>
</evidence>